<reference evidence="11 12" key="1">
    <citation type="journal article" date="2024" name="J. Plant Pathol.">
        <title>Sequence and assembly of the genome of Seiridium unicorne, isolate CBS 538.82, causal agent of cypress canker disease.</title>
        <authorList>
            <person name="Scali E."/>
            <person name="Rocca G.D."/>
            <person name="Danti R."/>
            <person name="Garbelotto M."/>
            <person name="Barberini S."/>
            <person name="Baroncelli R."/>
            <person name="Emiliani G."/>
        </authorList>
    </citation>
    <scope>NUCLEOTIDE SEQUENCE [LARGE SCALE GENOMIC DNA]</scope>
    <source>
        <strain evidence="11 12">BM-138-508</strain>
    </source>
</reference>
<evidence type="ECO:0000256" key="3">
    <source>
        <dbReference type="ARBA" id="ARBA00022475"/>
    </source>
</evidence>
<feature type="transmembrane region" description="Helical" evidence="9">
    <location>
        <begin position="695"/>
        <end position="714"/>
    </location>
</feature>
<evidence type="ECO:0000256" key="6">
    <source>
        <dbReference type="ARBA" id="ARBA00023136"/>
    </source>
</evidence>
<evidence type="ECO:0000313" key="11">
    <source>
        <dbReference type="EMBL" id="KAK9416913.1"/>
    </source>
</evidence>
<dbReference type="EMBL" id="JARVKF010000403">
    <property type="protein sequence ID" value="KAK9416913.1"/>
    <property type="molecule type" value="Genomic_DNA"/>
</dbReference>
<feature type="transmembrane region" description="Helical" evidence="9">
    <location>
        <begin position="248"/>
        <end position="272"/>
    </location>
</feature>
<feature type="transmembrane region" description="Helical" evidence="9">
    <location>
        <begin position="21"/>
        <end position="40"/>
    </location>
</feature>
<evidence type="ECO:0000256" key="9">
    <source>
        <dbReference type="SAM" id="Phobius"/>
    </source>
</evidence>
<feature type="transmembrane region" description="Helical" evidence="9">
    <location>
        <begin position="645"/>
        <end position="675"/>
    </location>
</feature>
<evidence type="ECO:0000256" key="8">
    <source>
        <dbReference type="SAM" id="MobiDB-lite"/>
    </source>
</evidence>
<keyword evidence="7" id="KW-0175">Coiled coil</keyword>
<evidence type="ECO:0000256" key="7">
    <source>
        <dbReference type="SAM" id="Coils"/>
    </source>
</evidence>
<accession>A0ABR2UQJ4</accession>
<feature type="compositionally biased region" description="Basic and acidic residues" evidence="8">
    <location>
        <begin position="466"/>
        <end position="475"/>
    </location>
</feature>
<protein>
    <submittedName>
        <fullName evidence="11">Citrate transporter-like domain-containing protein</fullName>
    </submittedName>
</protein>
<feature type="region of interest" description="Disordered" evidence="8">
    <location>
        <begin position="443"/>
        <end position="526"/>
    </location>
</feature>
<keyword evidence="4 9" id="KW-0812">Transmembrane</keyword>
<keyword evidence="3" id="KW-1003">Cell membrane</keyword>
<feature type="transmembrane region" description="Helical" evidence="9">
    <location>
        <begin position="89"/>
        <end position="110"/>
    </location>
</feature>
<dbReference type="SUPFAM" id="SSF53335">
    <property type="entry name" value="S-adenosyl-L-methionine-dependent methyltransferases"/>
    <property type="match status" value="1"/>
</dbReference>
<feature type="transmembrane region" description="Helical" evidence="9">
    <location>
        <begin position="170"/>
        <end position="199"/>
    </location>
</feature>
<evidence type="ECO:0000256" key="1">
    <source>
        <dbReference type="ARBA" id="ARBA00004651"/>
    </source>
</evidence>
<feature type="transmembrane region" description="Helical" evidence="9">
    <location>
        <begin position="211"/>
        <end position="228"/>
    </location>
</feature>
<name>A0ABR2UQJ4_9PEZI</name>
<feature type="domain" description="Citrate transporter-like" evidence="10">
    <location>
        <begin position="128"/>
        <end position="378"/>
    </location>
</feature>
<keyword evidence="2" id="KW-0813">Transport</keyword>
<dbReference type="Pfam" id="PF13489">
    <property type="entry name" value="Methyltransf_23"/>
    <property type="match status" value="1"/>
</dbReference>
<comment type="subcellular location">
    <subcellularLocation>
        <location evidence="1">Cell membrane</location>
        <topology evidence="1">Multi-pass membrane protein</topology>
    </subcellularLocation>
</comment>
<keyword evidence="6 9" id="KW-0472">Membrane</keyword>
<evidence type="ECO:0000256" key="2">
    <source>
        <dbReference type="ARBA" id="ARBA00022448"/>
    </source>
</evidence>
<feature type="transmembrane region" description="Helical" evidence="9">
    <location>
        <begin position="598"/>
        <end position="624"/>
    </location>
</feature>
<evidence type="ECO:0000313" key="12">
    <source>
        <dbReference type="Proteomes" id="UP001408356"/>
    </source>
</evidence>
<evidence type="ECO:0000256" key="5">
    <source>
        <dbReference type="ARBA" id="ARBA00022989"/>
    </source>
</evidence>
<gene>
    <name evidence="11" type="ORF">SUNI508_09385</name>
</gene>
<evidence type="ECO:0000259" key="10">
    <source>
        <dbReference type="Pfam" id="PF03600"/>
    </source>
</evidence>
<feature type="compositionally biased region" description="Basic and acidic residues" evidence="8">
    <location>
        <begin position="497"/>
        <end position="510"/>
    </location>
</feature>
<feature type="compositionally biased region" description="Polar residues" evidence="8">
    <location>
        <begin position="444"/>
        <end position="465"/>
    </location>
</feature>
<feature type="transmembrane region" description="Helical" evidence="9">
    <location>
        <begin position="339"/>
        <end position="359"/>
    </location>
</feature>
<proteinExistence type="predicted"/>
<dbReference type="CDD" id="cd02440">
    <property type="entry name" value="AdoMet_MTases"/>
    <property type="match status" value="1"/>
</dbReference>
<evidence type="ECO:0000256" key="4">
    <source>
        <dbReference type="ARBA" id="ARBA00022692"/>
    </source>
</evidence>
<sequence length="813" mass="90236">MAQDVDEADLDTSIIRDWRSIVTLIVFVLTNVNVLFPYHVPIYVPRVLVNAGLDTLSSLRIIPPRQDDSLDHSGGGHSAKVTPFVRFRFPMNFLTAPLVADLFLLAILAIGREEVYGGTIEANNIKPYDIMIFFISLAYIAISLDASGLIRWLAFKVLQKGGSAGHRLFLYLYAFFFVLGSFIGNDPIILSGTAFLAYMTRVSSNIVHPRAWIHAQFAIANIASAILVSSNPTNLVLAGAFKVQFLTYTANMIVPVIATAIVLFPFLLYIVFNDEKFIPSKINMHELPDEVKARKPVNPNIPHARGMAEEEENRHVNDEQGKLLSLEEIMNPFLDKGGAAFGALIMAATLVTLIGLNASGHEWPIFYVTLPAAAVMLFWDIGFGWINRHETRKISRDGRREVELARADRARLEEEARRIELSQQQHEDGKDQAARLSLIKNDSPADQLSSDSQVPDLSASNTDNEFASRNEKDETTLQDGLRQRQGLFTAGPQGQEATRDNSKESEKEISIGKSTIPGTRDRHGQHSRTLTSILADRYRWSQETFPTVTVVVSHLPFALIPFAFCMFTLVQALVTKGWIAVFAYGWDHWVTKTGTVGAVGGMGFLSVILCNFAGTNIGTTILLSRVIQAWVAINDISGRTISERTFWATVYAMALGVNYGAFSTAFSASLAGLLWRDILARKHIRVKSLDFARSWAGFAIFDLGCGMGWFSHWARENGAAYARGIDLSENMLGKARNNAYDLVFSSLAFHYLVNLPGLFKEIHKSLKPGGKLVFSIEHPIFTGPTRGGFISDAAGRKIWPLDAYQKEELRLRN</sequence>
<organism evidence="11 12">
    <name type="scientific">Seiridium unicorne</name>
    <dbReference type="NCBI Taxonomy" id="138068"/>
    <lineage>
        <taxon>Eukaryota</taxon>
        <taxon>Fungi</taxon>
        <taxon>Dikarya</taxon>
        <taxon>Ascomycota</taxon>
        <taxon>Pezizomycotina</taxon>
        <taxon>Sordariomycetes</taxon>
        <taxon>Xylariomycetidae</taxon>
        <taxon>Amphisphaeriales</taxon>
        <taxon>Sporocadaceae</taxon>
        <taxon>Seiridium</taxon>
    </lineage>
</organism>
<keyword evidence="5 9" id="KW-1133">Transmembrane helix</keyword>
<dbReference type="InterPro" id="IPR029063">
    <property type="entry name" value="SAM-dependent_MTases_sf"/>
</dbReference>
<keyword evidence="12" id="KW-1185">Reference proteome</keyword>
<feature type="transmembrane region" description="Helical" evidence="9">
    <location>
        <begin position="365"/>
        <end position="386"/>
    </location>
</feature>
<feature type="transmembrane region" description="Helical" evidence="9">
    <location>
        <begin position="562"/>
        <end position="586"/>
    </location>
</feature>
<dbReference type="Pfam" id="PF03600">
    <property type="entry name" value="CitMHS"/>
    <property type="match status" value="1"/>
</dbReference>
<dbReference type="InterPro" id="IPR004680">
    <property type="entry name" value="Cit_transptr-like_dom"/>
</dbReference>
<feature type="coiled-coil region" evidence="7">
    <location>
        <begin position="395"/>
        <end position="422"/>
    </location>
</feature>
<dbReference type="PANTHER" id="PTHR43302">
    <property type="entry name" value="TRANSPORTER ARSB-RELATED"/>
    <property type="match status" value="1"/>
</dbReference>
<dbReference type="Proteomes" id="UP001408356">
    <property type="component" value="Unassembled WGS sequence"/>
</dbReference>
<dbReference type="Gene3D" id="3.40.50.150">
    <property type="entry name" value="Vaccinia Virus protein VP39"/>
    <property type="match status" value="1"/>
</dbReference>
<dbReference type="PANTHER" id="PTHR43302:SF5">
    <property type="entry name" value="TRANSPORTER ARSB-RELATED"/>
    <property type="match status" value="1"/>
</dbReference>
<feature type="transmembrane region" description="Helical" evidence="9">
    <location>
        <begin position="130"/>
        <end position="150"/>
    </location>
</feature>
<comment type="caution">
    <text evidence="11">The sequence shown here is derived from an EMBL/GenBank/DDBJ whole genome shotgun (WGS) entry which is preliminary data.</text>
</comment>